<dbReference type="InterPro" id="IPR000515">
    <property type="entry name" value="MetI-like"/>
</dbReference>
<keyword evidence="2 7" id="KW-0813">Transport</keyword>
<dbReference type="Gene3D" id="1.10.3720.10">
    <property type="entry name" value="MetI-like"/>
    <property type="match status" value="1"/>
</dbReference>
<feature type="transmembrane region" description="Helical" evidence="7">
    <location>
        <begin position="206"/>
        <end position="228"/>
    </location>
</feature>
<dbReference type="SUPFAM" id="SSF161098">
    <property type="entry name" value="MetI-like"/>
    <property type="match status" value="1"/>
</dbReference>
<gene>
    <name evidence="9" type="ORF">ACFFNY_19765</name>
</gene>
<organism evidence="9 10">
    <name type="scientific">Paenibacillus hodogayensis</name>
    <dbReference type="NCBI Taxonomy" id="279208"/>
    <lineage>
        <taxon>Bacteria</taxon>
        <taxon>Bacillati</taxon>
        <taxon>Bacillota</taxon>
        <taxon>Bacilli</taxon>
        <taxon>Bacillales</taxon>
        <taxon>Paenibacillaceae</taxon>
        <taxon>Paenibacillus</taxon>
    </lineage>
</organism>
<dbReference type="PANTHER" id="PTHR30193">
    <property type="entry name" value="ABC TRANSPORTER PERMEASE PROTEIN"/>
    <property type="match status" value="1"/>
</dbReference>
<accession>A0ABV5VZQ8</accession>
<evidence type="ECO:0000256" key="3">
    <source>
        <dbReference type="ARBA" id="ARBA00022475"/>
    </source>
</evidence>
<evidence type="ECO:0000256" key="6">
    <source>
        <dbReference type="ARBA" id="ARBA00023136"/>
    </source>
</evidence>
<evidence type="ECO:0000259" key="8">
    <source>
        <dbReference type="PROSITE" id="PS50928"/>
    </source>
</evidence>
<reference evidence="9 10" key="1">
    <citation type="submission" date="2024-09" db="EMBL/GenBank/DDBJ databases">
        <authorList>
            <person name="Sun Q."/>
            <person name="Mori K."/>
        </authorList>
    </citation>
    <scope>NUCLEOTIDE SEQUENCE [LARGE SCALE GENOMIC DNA]</scope>
    <source>
        <strain evidence="9 10">JCM 12520</strain>
    </source>
</reference>
<keyword evidence="3" id="KW-1003">Cell membrane</keyword>
<dbReference type="RefSeq" id="WP_344915032.1">
    <property type="nucleotide sequence ID" value="NZ_BAAAYO010000014.1"/>
</dbReference>
<evidence type="ECO:0000256" key="1">
    <source>
        <dbReference type="ARBA" id="ARBA00004651"/>
    </source>
</evidence>
<keyword evidence="5 7" id="KW-1133">Transmembrane helix</keyword>
<dbReference type="Pfam" id="PF00528">
    <property type="entry name" value="BPD_transp_1"/>
    <property type="match status" value="1"/>
</dbReference>
<dbReference type="PROSITE" id="PS50928">
    <property type="entry name" value="ABC_TM1"/>
    <property type="match status" value="1"/>
</dbReference>
<sequence length="304" mass="34353">MITRFRISKQTWRSNRAGYLFLLPWLVGFFGLTLIPMLSSLYLSFTSYDLLTPSRWIGLDNYKAMFTSDRAFADSVKTTLLFVFLSVPCKLAFALLIAIVLNRQMAAVKLYRTAFYIPSLLGGSVAISIVWKKVFDGDGLVNQALALFHLDGPSWISHPHYAGLTLVALTTWQFGSSMVIFLAGLKQIPTELYEASGVDGARKMRQFFHITLPLLTPVIFFNLVMQFIHAFQTFTSAFIISGGTGGPTNSTLLYTLYLYMRAFNFFEFGYASAMAWLLLVVLAAFTAFLFISSRFWVFYEDGRK</sequence>
<feature type="domain" description="ABC transmembrane type-1" evidence="8">
    <location>
        <begin position="76"/>
        <end position="289"/>
    </location>
</feature>
<feature type="transmembrane region" description="Helical" evidence="7">
    <location>
        <begin position="268"/>
        <end position="291"/>
    </location>
</feature>
<feature type="transmembrane region" description="Helical" evidence="7">
    <location>
        <begin position="80"/>
        <end position="101"/>
    </location>
</feature>
<evidence type="ECO:0000313" key="9">
    <source>
        <dbReference type="EMBL" id="MFB9753812.1"/>
    </source>
</evidence>
<dbReference type="InterPro" id="IPR035906">
    <property type="entry name" value="MetI-like_sf"/>
</dbReference>
<evidence type="ECO:0000256" key="5">
    <source>
        <dbReference type="ARBA" id="ARBA00022989"/>
    </source>
</evidence>
<feature type="transmembrane region" description="Helical" evidence="7">
    <location>
        <begin position="234"/>
        <end position="256"/>
    </location>
</feature>
<keyword evidence="6 7" id="KW-0472">Membrane</keyword>
<protein>
    <submittedName>
        <fullName evidence="9">Carbohydrate ABC transporter permease</fullName>
    </submittedName>
</protein>
<proteinExistence type="inferred from homology"/>
<dbReference type="PANTHER" id="PTHR30193:SF1">
    <property type="entry name" value="ABC TRANSPORTER PERMEASE PROTEIN YESP-RELATED"/>
    <property type="match status" value="1"/>
</dbReference>
<dbReference type="EMBL" id="JBHMAG010000013">
    <property type="protein sequence ID" value="MFB9753812.1"/>
    <property type="molecule type" value="Genomic_DNA"/>
</dbReference>
<feature type="transmembrane region" description="Helical" evidence="7">
    <location>
        <begin position="161"/>
        <end position="185"/>
    </location>
</feature>
<feature type="transmembrane region" description="Helical" evidence="7">
    <location>
        <begin position="20"/>
        <end position="45"/>
    </location>
</feature>
<comment type="subcellular location">
    <subcellularLocation>
        <location evidence="1 7">Cell membrane</location>
        <topology evidence="1 7">Multi-pass membrane protein</topology>
    </subcellularLocation>
</comment>
<evidence type="ECO:0000256" key="4">
    <source>
        <dbReference type="ARBA" id="ARBA00022692"/>
    </source>
</evidence>
<dbReference type="InterPro" id="IPR051393">
    <property type="entry name" value="ABC_transporter_permease"/>
</dbReference>
<evidence type="ECO:0000313" key="10">
    <source>
        <dbReference type="Proteomes" id="UP001589619"/>
    </source>
</evidence>
<dbReference type="CDD" id="cd06261">
    <property type="entry name" value="TM_PBP2"/>
    <property type="match status" value="1"/>
</dbReference>
<evidence type="ECO:0000256" key="2">
    <source>
        <dbReference type="ARBA" id="ARBA00022448"/>
    </source>
</evidence>
<name>A0ABV5VZQ8_9BACL</name>
<keyword evidence="10" id="KW-1185">Reference proteome</keyword>
<feature type="transmembrane region" description="Helical" evidence="7">
    <location>
        <begin position="113"/>
        <end position="131"/>
    </location>
</feature>
<keyword evidence="4 7" id="KW-0812">Transmembrane</keyword>
<evidence type="ECO:0000256" key="7">
    <source>
        <dbReference type="RuleBase" id="RU363032"/>
    </source>
</evidence>
<comment type="caution">
    <text evidence="9">The sequence shown here is derived from an EMBL/GenBank/DDBJ whole genome shotgun (WGS) entry which is preliminary data.</text>
</comment>
<comment type="similarity">
    <text evidence="7">Belongs to the binding-protein-dependent transport system permease family.</text>
</comment>
<dbReference type="Proteomes" id="UP001589619">
    <property type="component" value="Unassembled WGS sequence"/>
</dbReference>